<keyword evidence="4" id="KW-0564">Palmitate</keyword>
<dbReference type="GO" id="GO:0032008">
    <property type="term" value="P:positive regulation of TOR signaling"/>
    <property type="evidence" value="ECO:0007669"/>
    <property type="project" value="InterPro"/>
</dbReference>
<dbReference type="GO" id="GO:0071230">
    <property type="term" value="P:cellular response to amino acid stimulus"/>
    <property type="evidence" value="ECO:0007669"/>
    <property type="project" value="InterPro"/>
</dbReference>
<keyword evidence="8" id="KW-1185">Reference proteome</keyword>
<keyword evidence="3" id="KW-0472">Membrane</keyword>
<dbReference type="GO" id="GO:0016197">
    <property type="term" value="P:endosomal transport"/>
    <property type="evidence" value="ECO:0007669"/>
    <property type="project" value="InterPro"/>
</dbReference>
<evidence type="ECO:0000256" key="1">
    <source>
        <dbReference type="ARBA" id="ARBA00004308"/>
    </source>
</evidence>
<proteinExistence type="predicted"/>
<dbReference type="Pfam" id="PF15454">
    <property type="entry name" value="LAMTOR"/>
    <property type="match status" value="1"/>
</dbReference>
<evidence type="ECO:0000256" key="3">
    <source>
        <dbReference type="ARBA" id="ARBA00023136"/>
    </source>
</evidence>
<evidence type="ECO:0000256" key="2">
    <source>
        <dbReference type="ARBA" id="ARBA00022707"/>
    </source>
</evidence>
<dbReference type="GO" id="GO:0031902">
    <property type="term" value="C:late endosome membrane"/>
    <property type="evidence" value="ECO:0007669"/>
    <property type="project" value="InterPro"/>
</dbReference>
<dbReference type="GO" id="GO:0001919">
    <property type="term" value="P:regulation of receptor recycling"/>
    <property type="evidence" value="ECO:0007669"/>
    <property type="project" value="InterPro"/>
</dbReference>
<keyword evidence="5" id="KW-0449">Lipoprotein</keyword>
<dbReference type="GO" id="GO:0071986">
    <property type="term" value="C:Ragulator complex"/>
    <property type="evidence" value="ECO:0007669"/>
    <property type="project" value="InterPro"/>
</dbReference>
<evidence type="ECO:0008006" key="9">
    <source>
        <dbReference type="Google" id="ProtNLM"/>
    </source>
</evidence>
<evidence type="ECO:0000256" key="5">
    <source>
        <dbReference type="ARBA" id="ARBA00023288"/>
    </source>
</evidence>
<name>A0A8E2F879_9PEZI</name>
<accession>A0A8E2F879</accession>
<evidence type="ECO:0000256" key="6">
    <source>
        <dbReference type="SAM" id="MobiDB-lite"/>
    </source>
</evidence>
<feature type="region of interest" description="Disordered" evidence="6">
    <location>
        <begin position="82"/>
        <end position="138"/>
    </location>
</feature>
<evidence type="ECO:0000313" key="8">
    <source>
        <dbReference type="Proteomes" id="UP000250140"/>
    </source>
</evidence>
<organism evidence="7 8">
    <name type="scientific">Glonium stellatum</name>
    <dbReference type="NCBI Taxonomy" id="574774"/>
    <lineage>
        <taxon>Eukaryota</taxon>
        <taxon>Fungi</taxon>
        <taxon>Dikarya</taxon>
        <taxon>Ascomycota</taxon>
        <taxon>Pezizomycotina</taxon>
        <taxon>Dothideomycetes</taxon>
        <taxon>Pleosporomycetidae</taxon>
        <taxon>Gloniales</taxon>
        <taxon>Gloniaceae</taxon>
        <taxon>Glonium</taxon>
    </lineage>
</organism>
<sequence length="169" mass="18126">MGICSSCLGLGRRTSQSDRSDTSHLLGDPYPPGHYGSINASGSHGGPQPDPEEIQRQRHALEQICTQTLDKLIDVSQSVYNEEGSKMTSEYPRLFNERFPAPKTPGSRPPSPGSAGDEDEATWLGHIIGDNGNEEGSWDHVQVIGSGALTVQFDDALGVDKKPTQGGRP</sequence>
<comment type="subcellular location">
    <subcellularLocation>
        <location evidence="1">Endomembrane system</location>
    </subcellularLocation>
</comment>
<dbReference type="AlphaFoldDB" id="A0A8E2F879"/>
<feature type="region of interest" description="Disordered" evidence="6">
    <location>
        <begin position="11"/>
        <end position="59"/>
    </location>
</feature>
<dbReference type="EMBL" id="KV748889">
    <property type="protein sequence ID" value="OCL12340.1"/>
    <property type="molecule type" value="Genomic_DNA"/>
</dbReference>
<protein>
    <recommendedName>
        <fullName evidence="9">Late endosomal/lysosomal adaptor and MAPK and MTOR activator-domain-containing protein</fullName>
    </recommendedName>
</protein>
<evidence type="ECO:0000256" key="4">
    <source>
        <dbReference type="ARBA" id="ARBA00023139"/>
    </source>
</evidence>
<reference evidence="7 8" key="1">
    <citation type="journal article" date="2016" name="Nat. Commun.">
        <title>Ectomycorrhizal ecology is imprinted in the genome of the dominant symbiotic fungus Cenococcum geophilum.</title>
        <authorList>
            <consortium name="DOE Joint Genome Institute"/>
            <person name="Peter M."/>
            <person name="Kohler A."/>
            <person name="Ohm R.A."/>
            <person name="Kuo A."/>
            <person name="Krutzmann J."/>
            <person name="Morin E."/>
            <person name="Arend M."/>
            <person name="Barry K.W."/>
            <person name="Binder M."/>
            <person name="Choi C."/>
            <person name="Clum A."/>
            <person name="Copeland A."/>
            <person name="Grisel N."/>
            <person name="Haridas S."/>
            <person name="Kipfer T."/>
            <person name="LaButti K."/>
            <person name="Lindquist E."/>
            <person name="Lipzen A."/>
            <person name="Maire R."/>
            <person name="Meier B."/>
            <person name="Mihaltcheva S."/>
            <person name="Molinier V."/>
            <person name="Murat C."/>
            <person name="Poggeler S."/>
            <person name="Quandt C.A."/>
            <person name="Sperisen C."/>
            <person name="Tritt A."/>
            <person name="Tisserant E."/>
            <person name="Crous P.W."/>
            <person name="Henrissat B."/>
            <person name="Nehls U."/>
            <person name="Egli S."/>
            <person name="Spatafora J.W."/>
            <person name="Grigoriev I.V."/>
            <person name="Martin F.M."/>
        </authorList>
    </citation>
    <scope>NUCLEOTIDE SEQUENCE [LARGE SCALE GENOMIC DNA]</scope>
    <source>
        <strain evidence="7 8">CBS 207.34</strain>
    </source>
</reference>
<keyword evidence="2" id="KW-0519">Myristate</keyword>
<dbReference type="Proteomes" id="UP000250140">
    <property type="component" value="Unassembled WGS sequence"/>
</dbReference>
<dbReference type="GO" id="GO:0043410">
    <property type="term" value="P:positive regulation of MAPK cascade"/>
    <property type="evidence" value="ECO:0007669"/>
    <property type="project" value="InterPro"/>
</dbReference>
<dbReference type="SMART" id="SM01262">
    <property type="entry name" value="LAMTOR"/>
    <property type="match status" value="1"/>
</dbReference>
<dbReference type="GO" id="GO:0045121">
    <property type="term" value="C:membrane raft"/>
    <property type="evidence" value="ECO:0007669"/>
    <property type="project" value="InterPro"/>
</dbReference>
<dbReference type="OrthoDB" id="5299893at2759"/>
<evidence type="ECO:0000313" key="7">
    <source>
        <dbReference type="EMBL" id="OCL12340.1"/>
    </source>
</evidence>
<dbReference type="InterPro" id="IPR028209">
    <property type="entry name" value="LAMTOR1/MEH1"/>
</dbReference>
<gene>
    <name evidence="7" type="ORF">AOQ84DRAFT_386195</name>
</gene>